<proteinExistence type="predicted"/>
<keyword evidence="1" id="KW-0472">Membrane</keyword>
<comment type="caution">
    <text evidence="2">The sequence shown here is derived from an EMBL/GenBank/DDBJ whole genome shotgun (WGS) entry which is preliminary data.</text>
</comment>
<evidence type="ECO:0000313" key="3">
    <source>
        <dbReference type="Proteomes" id="UP001271769"/>
    </source>
</evidence>
<dbReference type="EMBL" id="JAXCLX010000001">
    <property type="protein sequence ID" value="MDY0870569.1"/>
    <property type="molecule type" value="Genomic_DNA"/>
</dbReference>
<dbReference type="RefSeq" id="WP_320498840.1">
    <property type="nucleotide sequence ID" value="NZ_JAXCLX010000001.1"/>
</dbReference>
<evidence type="ECO:0000313" key="2">
    <source>
        <dbReference type="EMBL" id="MDY0870569.1"/>
    </source>
</evidence>
<dbReference type="Proteomes" id="UP001271769">
    <property type="component" value="Unassembled WGS sequence"/>
</dbReference>
<sequence length="63" mass="6964">MWLSRQVRVSQHQFRFGAVQLVEYRLAQLPAAKPAQAKVVWVWALAVPVMVLAAIAPVEIGPA</sequence>
<feature type="transmembrane region" description="Helical" evidence="1">
    <location>
        <begin position="39"/>
        <end position="58"/>
    </location>
</feature>
<keyword evidence="3" id="KW-1185">Reference proteome</keyword>
<keyword evidence="1" id="KW-0812">Transmembrane</keyword>
<protein>
    <submittedName>
        <fullName evidence="2">Uncharacterized protein</fullName>
    </submittedName>
</protein>
<reference evidence="2 3" key="1">
    <citation type="journal article" date="2013" name="Antonie Van Leeuwenhoek">
        <title>Dongia rigui sp. nov., isolated from freshwater of a large wetland in Korea.</title>
        <authorList>
            <person name="Baik K.S."/>
            <person name="Hwang Y.M."/>
            <person name="Choi J.S."/>
            <person name="Kwon J."/>
            <person name="Seong C.N."/>
        </authorList>
    </citation>
    <scope>NUCLEOTIDE SEQUENCE [LARGE SCALE GENOMIC DNA]</scope>
    <source>
        <strain evidence="2 3">04SU4-P</strain>
    </source>
</reference>
<keyword evidence="1" id="KW-1133">Transmembrane helix</keyword>
<gene>
    <name evidence="2" type="ORF">SMD31_01485</name>
</gene>
<accession>A0ABU5DTA6</accession>
<evidence type="ECO:0000256" key="1">
    <source>
        <dbReference type="SAM" id="Phobius"/>
    </source>
</evidence>
<name>A0ABU5DTA6_9PROT</name>
<organism evidence="2 3">
    <name type="scientific">Dongia rigui</name>
    <dbReference type="NCBI Taxonomy" id="940149"/>
    <lineage>
        <taxon>Bacteria</taxon>
        <taxon>Pseudomonadati</taxon>
        <taxon>Pseudomonadota</taxon>
        <taxon>Alphaproteobacteria</taxon>
        <taxon>Rhodospirillales</taxon>
        <taxon>Dongiaceae</taxon>
        <taxon>Dongia</taxon>
    </lineage>
</organism>